<keyword evidence="5 11" id="KW-0418">Kinase</keyword>
<keyword evidence="11" id="KW-0963">Cytoplasm</keyword>
<sequence>MADALRHAGARHVGLILNGKAAADETLRTTVNALRAEGMRVDVRVTWEHGDAARYVDEAVAAGMDAVVAGGGDGTLREVAAALATHDAPAEALPALAVLSLGTANDFATAAGIPAEQQAAFALLRIPPRAVDLLSVDADGQQHWCANLASGGFGTVVTTETNEQLKKTLGGLAYVISGLARVGRIEPIRARFAADDFAWSGDFIALGVGNGRQAGGGQVLCPDARIDDGLLDLTLVPTLEGEVAATLGTLIAEGRQAALERVSTRLQSRWVEIIAERPLTLNLDGEPVEATAFRIVCVPGRLRMHLPDACPLLSSGA</sequence>
<dbReference type="PANTHER" id="PTHR12358:SF106">
    <property type="entry name" value="LIPID KINASE YEGS"/>
    <property type="match status" value="1"/>
</dbReference>
<dbReference type="NCBIfam" id="NF009602">
    <property type="entry name" value="PRK13054.1"/>
    <property type="match status" value="1"/>
</dbReference>
<dbReference type="Gene3D" id="2.60.200.40">
    <property type="match status" value="1"/>
</dbReference>
<dbReference type="InterPro" id="IPR045540">
    <property type="entry name" value="YegS/DAGK_C"/>
</dbReference>
<feature type="active site" description="Proton acceptor" evidence="11">
    <location>
        <position position="286"/>
    </location>
</feature>
<feature type="binding site" evidence="11">
    <location>
        <position position="228"/>
    </location>
    <ligand>
        <name>Mg(2+)</name>
        <dbReference type="ChEBI" id="CHEBI:18420"/>
    </ligand>
</feature>
<feature type="binding site" evidence="11">
    <location>
        <position position="103"/>
    </location>
    <ligand>
        <name>ATP</name>
        <dbReference type="ChEBI" id="CHEBI:30616"/>
    </ligand>
</feature>
<comment type="function">
    <text evidence="11">Probably phosphorylates lipids; the in vivo substrate is unknown.</text>
</comment>
<evidence type="ECO:0000256" key="10">
    <source>
        <dbReference type="ARBA" id="ARBA00023264"/>
    </source>
</evidence>
<gene>
    <name evidence="13" type="primary">yegS</name>
    <name evidence="13" type="ORF">GCM10023307_22340</name>
</gene>
<name>A0ABP9BLN6_9GAMM</name>
<organism evidence="13 14">
    <name type="scientific">Lysobacter hankyongensis</name>
    <dbReference type="NCBI Taxonomy" id="1176535"/>
    <lineage>
        <taxon>Bacteria</taxon>
        <taxon>Pseudomonadati</taxon>
        <taxon>Pseudomonadota</taxon>
        <taxon>Gammaproteobacteria</taxon>
        <taxon>Lysobacterales</taxon>
        <taxon>Lysobacteraceae</taxon>
        <taxon>Lysobacter</taxon>
    </lineage>
</organism>
<keyword evidence="9 11" id="KW-0594">Phospholipid biosynthesis</keyword>
<evidence type="ECO:0000256" key="6">
    <source>
        <dbReference type="ARBA" id="ARBA00022840"/>
    </source>
</evidence>
<comment type="cofactor">
    <cofactor evidence="11">
        <name>Mg(2+)</name>
        <dbReference type="ChEBI" id="CHEBI:18420"/>
    </cofactor>
    <cofactor evidence="11">
        <name>Ca(2+)</name>
        <dbReference type="ChEBI" id="CHEBI:29108"/>
    </cofactor>
    <text evidence="11">Binds 1 Mg(2+) ion per subunit. Ca(2+) may be able to substitute.</text>
</comment>
<keyword evidence="8 11" id="KW-0443">Lipid metabolism</keyword>
<dbReference type="Gene3D" id="3.40.50.10330">
    <property type="entry name" value="Probable inorganic polyphosphate/atp-NAD kinase, domain 1"/>
    <property type="match status" value="1"/>
</dbReference>
<keyword evidence="2 11" id="KW-0808">Transferase</keyword>
<dbReference type="HAMAP" id="MF_01377">
    <property type="entry name" value="YegS"/>
    <property type="match status" value="1"/>
</dbReference>
<dbReference type="SMART" id="SM00046">
    <property type="entry name" value="DAGKc"/>
    <property type="match status" value="1"/>
</dbReference>
<keyword evidence="1 11" id="KW-0444">Lipid biosynthesis</keyword>
<keyword evidence="7 11" id="KW-0460">Magnesium</keyword>
<feature type="binding site" evidence="11">
    <location>
        <position position="230"/>
    </location>
    <ligand>
        <name>Mg(2+)</name>
        <dbReference type="ChEBI" id="CHEBI:18420"/>
    </ligand>
</feature>
<feature type="binding site" evidence="11">
    <location>
        <begin position="72"/>
        <end position="78"/>
    </location>
    <ligand>
        <name>ATP</name>
        <dbReference type="ChEBI" id="CHEBI:30616"/>
    </ligand>
</feature>
<keyword evidence="10 11" id="KW-1208">Phospholipid metabolism</keyword>
<dbReference type="Proteomes" id="UP001499959">
    <property type="component" value="Unassembled WGS sequence"/>
</dbReference>
<keyword evidence="14" id="KW-1185">Reference proteome</keyword>
<evidence type="ECO:0000313" key="13">
    <source>
        <dbReference type="EMBL" id="GAA4795991.1"/>
    </source>
</evidence>
<evidence type="ECO:0000256" key="7">
    <source>
        <dbReference type="ARBA" id="ARBA00022842"/>
    </source>
</evidence>
<dbReference type="SUPFAM" id="SSF111331">
    <property type="entry name" value="NAD kinase/diacylglycerol kinase-like"/>
    <property type="match status" value="1"/>
</dbReference>
<dbReference type="Pfam" id="PF19279">
    <property type="entry name" value="YegS_C"/>
    <property type="match status" value="1"/>
</dbReference>
<evidence type="ECO:0000313" key="14">
    <source>
        <dbReference type="Proteomes" id="UP001499959"/>
    </source>
</evidence>
<evidence type="ECO:0000256" key="1">
    <source>
        <dbReference type="ARBA" id="ARBA00022516"/>
    </source>
</evidence>
<evidence type="ECO:0000256" key="2">
    <source>
        <dbReference type="ARBA" id="ARBA00022679"/>
    </source>
</evidence>
<dbReference type="EC" id="2.7.1.-" evidence="11"/>
<evidence type="ECO:0000256" key="9">
    <source>
        <dbReference type="ARBA" id="ARBA00023209"/>
    </source>
</evidence>
<comment type="subcellular location">
    <subcellularLocation>
        <location evidence="11">Cytoplasm</location>
    </subcellularLocation>
</comment>
<dbReference type="InterPro" id="IPR022433">
    <property type="entry name" value="Lip_kinase_YegS"/>
</dbReference>
<evidence type="ECO:0000256" key="3">
    <source>
        <dbReference type="ARBA" id="ARBA00022723"/>
    </source>
</evidence>
<proteinExistence type="inferred from homology"/>
<feature type="domain" description="DAGKc" evidence="12">
    <location>
        <begin position="8"/>
        <end position="140"/>
    </location>
</feature>
<dbReference type="RefSeq" id="WP_345303403.1">
    <property type="nucleotide sequence ID" value="NZ_BAABJE010000010.1"/>
</dbReference>
<dbReference type="Pfam" id="PF00781">
    <property type="entry name" value="DAGK_cat"/>
    <property type="match status" value="1"/>
</dbReference>
<dbReference type="InterPro" id="IPR001206">
    <property type="entry name" value="Diacylglycerol_kinase_cat_dom"/>
</dbReference>
<evidence type="ECO:0000256" key="8">
    <source>
        <dbReference type="ARBA" id="ARBA00023098"/>
    </source>
</evidence>
<accession>A0ABP9BLN6</accession>
<dbReference type="GO" id="GO:0016301">
    <property type="term" value="F:kinase activity"/>
    <property type="evidence" value="ECO:0007669"/>
    <property type="project" value="UniProtKB-KW"/>
</dbReference>
<reference evidence="14" key="1">
    <citation type="journal article" date="2019" name="Int. J. Syst. Evol. Microbiol.">
        <title>The Global Catalogue of Microorganisms (GCM) 10K type strain sequencing project: providing services to taxonomists for standard genome sequencing and annotation.</title>
        <authorList>
            <consortium name="The Broad Institute Genomics Platform"/>
            <consortium name="The Broad Institute Genome Sequencing Center for Infectious Disease"/>
            <person name="Wu L."/>
            <person name="Ma J."/>
        </authorList>
    </citation>
    <scope>NUCLEOTIDE SEQUENCE [LARGE SCALE GENOMIC DNA]</scope>
    <source>
        <strain evidence="14">JCM 18204</strain>
    </source>
</reference>
<evidence type="ECO:0000256" key="4">
    <source>
        <dbReference type="ARBA" id="ARBA00022741"/>
    </source>
</evidence>
<evidence type="ECO:0000256" key="11">
    <source>
        <dbReference type="HAMAP-Rule" id="MF_01377"/>
    </source>
</evidence>
<dbReference type="InterPro" id="IPR017438">
    <property type="entry name" value="ATP-NAD_kinase_N"/>
</dbReference>
<feature type="binding site" evidence="11">
    <location>
        <position position="225"/>
    </location>
    <ligand>
        <name>Mg(2+)</name>
        <dbReference type="ChEBI" id="CHEBI:18420"/>
    </ligand>
</feature>
<keyword evidence="4 11" id="KW-0547">Nucleotide-binding</keyword>
<dbReference type="PROSITE" id="PS50146">
    <property type="entry name" value="DAGK"/>
    <property type="match status" value="1"/>
</dbReference>
<dbReference type="NCBIfam" id="TIGR03702">
    <property type="entry name" value="lip_kinase_YegS"/>
    <property type="match status" value="1"/>
</dbReference>
<dbReference type="EMBL" id="BAABJE010000010">
    <property type="protein sequence ID" value="GAA4795991.1"/>
    <property type="molecule type" value="Genomic_DNA"/>
</dbReference>
<evidence type="ECO:0000256" key="5">
    <source>
        <dbReference type="ARBA" id="ARBA00022777"/>
    </source>
</evidence>
<comment type="similarity">
    <text evidence="11">Belongs to the diacylglycerol/lipid kinase family. YegS lipid kinase subfamily.</text>
</comment>
<keyword evidence="3 11" id="KW-0479">Metal-binding</keyword>
<dbReference type="InterPro" id="IPR050187">
    <property type="entry name" value="Lipid_Phosphate_FormReg"/>
</dbReference>
<feature type="binding site" evidence="11">
    <location>
        <position position="46"/>
    </location>
    <ligand>
        <name>ATP</name>
        <dbReference type="ChEBI" id="CHEBI:30616"/>
    </ligand>
</feature>
<comment type="caution">
    <text evidence="13">The sequence shown here is derived from an EMBL/GenBank/DDBJ whole genome shotgun (WGS) entry which is preliminary data.</text>
</comment>
<keyword evidence="6 11" id="KW-0067">ATP-binding</keyword>
<dbReference type="InterPro" id="IPR005218">
    <property type="entry name" value="Diacylglycerol/lipid_kinase"/>
</dbReference>
<dbReference type="InterPro" id="IPR016064">
    <property type="entry name" value="NAD/diacylglycerol_kinase_sf"/>
</dbReference>
<dbReference type="NCBIfam" id="TIGR00147">
    <property type="entry name" value="YegS/Rv2252/BmrU family lipid kinase"/>
    <property type="match status" value="1"/>
</dbReference>
<protein>
    <recommendedName>
        <fullName evidence="11">Probable lipid kinase YegS-like</fullName>
        <ecNumber evidence="11">2.7.1.-</ecNumber>
    </recommendedName>
</protein>
<evidence type="ECO:0000259" key="12">
    <source>
        <dbReference type="PROSITE" id="PS50146"/>
    </source>
</evidence>
<dbReference type="PANTHER" id="PTHR12358">
    <property type="entry name" value="SPHINGOSINE KINASE"/>
    <property type="match status" value="1"/>
</dbReference>